<dbReference type="EMBL" id="CP012672">
    <property type="protein sequence ID" value="AUX38596.1"/>
    <property type="molecule type" value="Genomic_DNA"/>
</dbReference>
<feature type="compositionally biased region" description="Polar residues" evidence="1">
    <location>
        <begin position="89"/>
        <end position="103"/>
    </location>
</feature>
<evidence type="ECO:0000313" key="2">
    <source>
        <dbReference type="EMBL" id="AUX38596.1"/>
    </source>
</evidence>
<reference evidence="2 3" key="1">
    <citation type="submission" date="2015-09" db="EMBL/GenBank/DDBJ databases">
        <title>Sorangium comparison.</title>
        <authorList>
            <person name="Zaburannyi N."/>
            <person name="Bunk B."/>
            <person name="Overmann J."/>
            <person name="Mueller R."/>
        </authorList>
    </citation>
    <scope>NUCLEOTIDE SEQUENCE [LARGE SCALE GENOMIC DNA]</scope>
    <source>
        <strain evidence="2 3">So ce836</strain>
    </source>
</reference>
<evidence type="ECO:0000256" key="1">
    <source>
        <dbReference type="SAM" id="MobiDB-lite"/>
    </source>
</evidence>
<sequence length="122" mass="13710">MPRDVYRFQPSFRMRARSDSVLFSLLQEWTGQAKNFRILRAGILKANMELLKASMEVLNGELRRVEHDDDMSEDALIDEVADVSGGSPLGSSRTPSERYQATSPRGRPGAVASININTRDRK</sequence>
<protein>
    <submittedName>
        <fullName evidence="2">Uncharacterized protein</fullName>
    </submittedName>
</protein>
<name>A0A4P2R6U9_SORCE</name>
<proteinExistence type="predicted"/>
<gene>
    <name evidence="2" type="ORF">SOCE836_108430</name>
</gene>
<dbReference type="Proteomes" id="UP000295497">
    <property type="component" value="Chromosome"/>
</dbReference>
<accession>A0A4P2R6U9</accession>
<evidence type="ECO:0000313" key="3">
    <source>
        <dbReference type="Proteomes" id="UP000295497"/>
    </source>
</evidence>
<feature type="region of interest" description="Disordered" evidence="1">
    <location>
        <begin position="79"/>
        <end position="122"/>
    </location>
</feature>
<dbReference type="AlphaFoldDB" id="A0A4P2R6U9"/>
<organism evidence="2 3">
    <name type="scientific">Sorangium cellulosum</name>
    <name type="common">Polyangium cellulosum</name>
    <dbReference type="NCBI Taxonomy" id="56"/>
    <lineage>
        <taxon>Bacteria</taxon>
        <taxon>Pseudomonadati</taxon>
        <taxon>Myxococcota</taxon>
        <taxon>Polyangia</taxon>
        <taxon>Polyangiales</taxon>
        <taxon>Polyangiaceae</taxon>
        <taxon>Sorangium</taxon>
    </lineage>
</organism>